<feature type="compositionally biased region" description="Polar residues" evidence="1">
    <location>
        <begin position="87"/>
        <end position="100"/>
    </location>
</feature>
<dbReference type="PANTHER" id="PTHR28219:SF1">
    <property type="entry name" value="UPF0642 PROTEIN YBL028C"/>
    <property type="match status" value="1"/>
</dbReference>
<reference evidence="3 4" key="1">
    <citation type="submission" date="2024-04" db="EMBL/GenBank/DDBJ databases">
        <title>Phyllosticta paracitricarpa is synonymous to the EU quarantine fungus P. citricarpa based on phylogenomic analyses.</title>
        <authorList>
            <consortium name="Lawrence Berkeley National Laboratory"/>
            <person name="Van ingen-buijs V.A."/>
            <person name="Van westerhoven A.C."/>
            <person name="Haridas S."/>
            <person name="Skiadas P."/>
            <person name="Martin F."/>
            <person name="Groenewald J.Z."/>
            <person name="Crous P.W."/>
            <person name="Seidl M.F."/>
        </authorList>
    </citation>
    <scope>NUCLEOTIDE SEQUENCE [LARGE SCALE GENOMIC DNA]</scope>
    <source>
        <strain evidence="3 4">CBS 141358</strain>
    </source>
</reference>
<name>A0ABR1MZQ3_9PEZI</name>
<feature type="region of interest" description="Disordered" evidence="1">
    <location>
        <begin position="1"/>
        <end position="59"/>
    </location>
</feature>
<feature type="domain" description="DUF2423" evidence="2">
    <location>
        <begin position="86"/>
        <end position="129"/>
    </location>
</feature>
<feature type="compositionally biased region" description="Basic and acidic residues" evidence="1">
    <location>
        <begin position="131"/>
        <end position="153"/>
    </location>
</feature>
<feature type="region of interest" description="Disordered" evidence="1">
    <location>
        <begin position="74"/>
        <end position="212"/>
    </location>
</feature>
<feature type="compositionally biased region" description="Basic residues" evidence="1">
    <location>
        <begin position="173"/>
        <end position="187"/>
    </location>
</feature>
<protein>
    <recommendedName>
        <fullName evidence="2">DUF2423 domain-containing protein</fullName>
    </recommendedName>
</protein>
<dbReference type="InterPro" id="IPR019434">
    <property type="entry name" value="DUF2423"/>
</dbReference>
<accession>A0ABR1MZQ3</accession>
<dbReference type="Proteomes" id="UP001367316">
    <property type="component" value="Unassembled WGS sequence"/>
</dbReference>
<proteinExistence type="predicted"/>
<organism evidence="3 4">
    <name type="scientific">Phyllosticta paracitricarpa</name>
    <dbReference type="NCBI Taxonomy" id="2016321"/>
    <lineage>
        <taxon>Eukaryota</taxon>
        <taxon>Fungi</taxon>
        <taxon>Dikarya</taxon>
        <taxon>Ascomycota</taxon>
        <taxon>Pezizomycotina</taxon>
        <taxon>Dothideomycetes</taxon>
        <taxon>Dothideomycetes incertae sedis</taxon>
        <taxon>Botryosphaeriales</taxon>
        <taxon>Phyllostictaceae</taxon>
        <taxon>Phyllosticta</taxon>
    </lineage>
</organism>
<dbReference type="Pfam" id="PF10338">
    <property type="entry name" value="YBL028C_N"/>
    <property type="match status" value="1"/>
</dbReference>
<sequence length="212" mass="23558">MGPLAPTSRNLNHWQHGRRCKPKAGLPSAAQRSAGRSTRRSTHSDPSRQQNWPGRLSQNSRLSTFASTRAHLFVSPLPPFKLPPTMAKSSRSSVKKTNNQKLKKNVFGPVENARAQRLSERLLELAQQPRPAKDEMEVEKDQHPESNDARPEETEAAEMELDDEPKPSSSASSKKKAGRVQKKRRGKATSTIAFKNFKTGAKKSGSSNKGRR</sequence>
<feature type="compositionally biased region" description="Polar residues" evidence="1">
    <location>
        <begin position="47"/>
        <end position="59"/>
    </location>
</feature>
<feature type="compositionally biased region" description="Acidic residues" evidence="1">
    <location>
        <begin position="154"/>
        <end position="163"/>
    </location>
</feature>
<gene>
    <name evidence="3" type="ORF">JOL62DRAFT_258941</name>
</gene>
<evidence type="ECO:0000256" key="1">
    <source>
        <dbReference type="SAM" id="MobiDB-lite"/>
    </source>
</evidence>
<keyword evidence="4" id="KW-1185">Reference proteome</keyword>
<comment type="caution">
    <text evidence="3">The sequence shown here is derived from an EMBL/GenBank/DDBJ whole genome shotgun (WGS) entry which is preliminary data.</text>
</comment>
<evidence type="ECO:0000313" key="4">
    <source>
        <dbReference type="Proteomes" id="UP001367316"/>
    </source>
</evidence>
<dbReference type="PANTHER" id="PTHR28219">
    <property type="entry name" value="UPF0642 PROTEIN YBL028C"/>
    <property type="match status" value="1"/>
</dbReference>
<evidence type="ECO:0000259" key="2">
    <source>
        <dbReference type="Pfam" id="PF10338"/>
    </source>
</evidence>
<dbReference type="EMBL" id="JBBPBF010000034">
    <property type="protein sequence ID" value="KAK7607677.1"/>
    <property type="molecule type" value="Genomic_DNA"/>
</dbReference>
<evidence type="ECO:0000313" key="3">
    <source>
        <dbReference type="EMBL" id="KAK7607677.1"/>
    </source>
</evidence>